<dbReference type="InterPro" id="IPR011055">
    <property type="entry name" value="Dup_hybrid_motif"/>
</dbReference>
<gene>
    <name evidence="2" type="ORF">RM543_04045</name>
</gene>
<dbReference type="Proteomes" id="UP001265259">
    <property type="component" value="Unassembled WGS sequence"/>
</dbReference>
<evidence type="ECO:0000313" key="2">
    <source>
        <dbReference type="EMBL" id="MDT0681846.1"/>
    </source>
</evidence>
<evidence type="ECO:0000313" key="3">
    <source>
        <dbReference type="Proteomes" id="UP001265259"/>
    </source>
</evidence>
<dbReference type="EMBL" id="JAVRHL010000001">
    <property type="protein sequence ID" value="MDT0681846.1"/>
    <property type="molecule type" value="Genomic_DNA"/>
</dbReference>
<proteinExistence type="predicted"/>
<dbReference type="Gene3D" id="2.70.70.10">
    <property type="entry name" value="Glucose Permease (Domain IIA)"/>
    <property type="match status" value="1"/>
</dbReference>
<feature type="chain" id="PRO_5045292102" evidence="1">
    <location>
        <begin position="20"/>
        <end position="374"/>
    </location>
</feature>
<reference evidence="2 3" key="1">
    <citation type="submission" date="2023-09" db="EMBL/GenBank/DDBJ databases">
        <authorList>
            <person name="Rey-Velasco X."/>
        </authorList>
    </citation>
    <scope>NUCLEOTIDE SEQUENCE [LARGE SCALE GENOMIC DNA]</scope>
    <source>
        <strain evidence="2 3">F158</strain>
    </source>
</reference>
<dbReference type="SUPFAM" id="SSF51261">
    <property type="entry name" value="Duplicated hybrid motif"/>
    <property type="match status" value="1"/>
</dbReference>
<dbReference type="RefSeq" id="WP_311689606.1">
    <property type="nucleotide sequence ID" value="NZ_JAVRHL010000001.1"/>
</dbReference>
<dbReference type="CDD" id="cd12797">
    <property type="entry name" value="M23_peptidase"/>
    <property type="match status" value="1"/>
</dbReference>
<comment type="caution">
    <text evidence="2">The sequence shown here is derived from an EMBL/GenBank/DDBJ whole genome shotgun (WGS) entry which is preliminary data.</text>
</comment>
<evidence type="ECO:0000256" key="1">
    <source>
        <dbReference type="SAM" id="SignalP"/>
    </source>
</evidence>
<organism evidence="2 3">
    <name type="scientific">Tropicimonas omnivorans</name>
    <dbReference type="NCBI Taxonomy" id="3075590"/>
    <lineage>
        <taxon>Bacteria</taxon>
        <taxon>Pseudomonadati</taxon>
        <taxon>Pseudomonadota</taxon>
        <taxon>Alphaproteobacteria</taxon>
        <taxon>Rhodobacterales</taxon>
        <taxon>Roseobacteraceae</taxon>
        <taxon>Tropicimonas</taxon>
    </lineage>
</organism>
<protein>
    <submittedName>
        <fullName evidence="2">Peptidoglycan DD-metalloendopeptidase family protein</fullName>
    </submittedName>
</protein>
<accession>A0ABU3DDQ3</accession>
<keyword evidence="1" id="KW-0732">Signal</keyword>
<name>A0ABU3DDQ3_9RHOB</name>
<keyword evidence="3" id="KW-1185">Reference proteome</keyword>
<feature type="signal peptide" evidence="1">
    <location>
        <begin position="1"/>
        <end position="19"/>
    </location>
</feature>
<sequence length="374" mass="38261">MPALPHIALALLLAVPATAQEGPAAAARAASALLEEASAGLEAATGRRERVAALTGTVRAYEEGLAALRDGIRDAAARERTIEERLAGREEELSRLLGALSSIGSSPPPVLMMHPDGPLGAARSGMMLADVTPGLRAEADALRADLAELRLLRALQDGASEDLARGMSEAQAARLALSQAVAERTDLPLRTASNADQMARLAADAGSLAEFAALIEPLPERPESETGPRPGALPLPVNGQIIRRFDEIGADGVARPGWSIATRPAALVTTPLGATVRYAGPLSGYGNVIVLEPARENLMVIAGLDVVYGAPGQVLPAGAPIGVMGGGSGPDDEAILTGPGTSAGATRSETLYLEVREGDAPADPATWFAATEKG</sequence>